<feature type="region of interest" description="Disordered" evidence="1">
    <location>
        <begin position="1"/>
        <end position="30"/>
    </location>
</feature>
<feature type="transmembrane region" description="Helical" evidence="2">
    <location>
        <begin position="66"/>
        <end position="85"/>
    </location>
</feature>
<evidence type="ECO:0000256" key="1">
    <source>
        <dbReference type="SAM" id="MobiDB-lite"/>
    </source>
</evidence>
<dbReference type="InterPro" id="IPR005804">
    <property type="entry name" value="FA_desaturase_dom"/>
</dbReference>
<dbReference type="GO" id="GO:0006629">
    <property type="term" value="P:lipid metabolic process"/>
    <property type="evidence" value="ECO:0007669"/>
    <property type="project" value="InterPro"/>
</dbReference>
<feature type="transmembrane region" description="Helical" evidence="2">
    <location>
        <begin position="97"/>
        <end position="116"/>
    </location>
</feature>
<evidence type="ECO:0000259" key="3">
    <source>
        <dbReference type="Pfam" id="PF00487"/>
    </source>
</evidence>
<evidence type="ECO:0000313" key="4">
    <source>
        <dbReference type="EMBL" id="PWQ95506.1"/>
    </source>
</evidence>
<gene>
    <name evidence="4" type="ORF">DKW60_14930</name>
</gene>
<reference evidence="4 5" key="1">
    <citation type="submission" date="2018-05" db="EMBL/GenBank/DDBJ databases">
        <title>Leucothrix arctica sp. nov., isolated from Arctic seawater.</title>
        <authorList>
            <person name="Choi A."/>
            <person name="Baek K."/>
        </authorList>
    </citation>
    <scope>NUCLEOTIDE SEQUENCE [LARGE SCALE GENOMIC DNA]</scope>
    <source>
        <strain evidence="4 5">JCM 18388</strain>
    </source>
</reference>
<dbReference type="EMBL" id="QGKM01000045">
    <property type="protein sequence ID" value="PWQ95506.1"/>
    <property type="molecule type" value="Genomic_DNA"/>
</dbReference>
<comment type="caution">
    <text evidence="4">The sequence shown here is derived from an EMBL/GenBank/DDBJ whole genome shotgun (WGS) entry which is preliminary data.</text>
</comment>
<dbReference type="AlphaFoldDB" id="A0A317CAG3"/>
<evidence type="ECO:0000313" key="5">
    <source>
        <dbReference type="Proteomes" id="UP000245539"/>
    </source>
</evidence>
<dbReference type="Pfam" id="PF00487">
    <property type="entry name" value="FA_desaturase"/>
    <property type="match status" value="1"/>
</dbReference>
<keyword evidence="2" id="KW-0472">Membrane</keyword>
<keyword evidence="2" id="KW-0812">Transmembrane</keyword>
<feature type="transmembrane region" description="Helical" evidence="2">
    <location>
        <begin position="197"/>
        <end position="213"/>
    </location>
</feature>
<keyword evidence="5" id="KW-1185">Reference proteome</keyword>
<feature type="transmembrane region" description="Helical" evidence="2">
    <location>
        <begin position="219"/>
        <end position="240"/>
    </location>
</feature>
<feature type="transmembrane region" description="Helical" evidence="2">
    <location>
        <begin position="41"/>
        <end position="59"/>
    </location>
</feature>
<keyword evidence="2" id="KW-1133">Transmembrane helix</keyword>
<accession>A0A317CAG3</accession>
<protein>
    <submittedName>
        <fullName evidence="4">Fatty acid desaturase</fullName>
    </submittedName>
</protein>
<dbReference type="OrthoDB" id="784276at2"/>
<organism evidence="4 5">
    <name type="scientific">Leucothrix pacifica</name>
    <dbReference type="NCBI Taxonomy" id="1247513"/>
    <lineage>
        <taxon>Bacteria</taxon>
        <taxon>Pseudomonadati</taxon>
        <taxon>Pseudomonadota</taxon>
        <taxon>Gammaproteobacteria</taxon>
        <taxon>Thiotrichales</taxon>
        <taxon>Thiotrichaceae</taxon>
        <taxon>Leucothrix</taxon>
    </lineage>
</organism>
<evidence type="ECO:0000256" key="2">
    <source>
        <dbReference type="SAM" id="Phobius"/>
    </source>
</evidence>
<proteinExistence type="predicted"/>
<dbReference type="Proteomes" id="UP000245539">
    <property type="component" value="Unassembled WGS sequence"/>
</dbReference>
<feature type="domain" description="Fatty acid desaturase" evidence="3">
    <location>
        <begin position="65"/>
        <end position="305"/>
    </location>
</feature>
<name>A0A317CAG3_9GAMM</name>
<feature type="compositionally biased region" description="Polar residues" evidence="1">
    <location>
        <begin position="20"/>
        <end position="30"/>
    </location>
</feature>
<sequence length="331" mass="39138">MHDHCEVTGLKTQHNRAENKTSPQSSSVNQSKHFLPASTEWPTVWVIVAHWLSFTLLTYCYQQLPLWLIITLAAYTLALFSSLQHEVLHGHPTRWEWLNQALVFPAITLWIPFSLYKETHLIHHNNDDLTDPKRDPESYYVSPERWKNFPYWVKQYFRFYNTLSGRFFWGPVHIAVVLFYSELRLIISGNLIALKRWLVHGTACLMALYWVMVICDIPFWDYLLFFVYPGLALSLVRSFLEHRIAHDPKHRTVIVEACPILSLAFLNNNLHAVHHDHPGLAWYKLPKVWKAERMQILEANDQYYFSGYLEVIRRYWGRPKEEPVYSSTGRL</sequence>